<feature type="domain" description="Cep192-like" evidence="7">
    <location>
        <begin position="1045"/>
        <end position="1196"/>
    </location>
</feature>
<dbReference type="InterPro" id="IPR039103">
    <property type="entry name" value="Spd-2/CEP192"/>
</dbReference>
<name>A0A7I8VA16_9ANNE</name>
<dbReference type="GO" id="GO:0051298">
    <property type="term" value="P:centrosome duplication"/>
    <property type="evidence" value="ECO:0007669"/>
    <property type="project" value="InterPro"/>
</dbReference>
<feature type="compositionally biased region" description="Polar residues" evidence="1">
    <location>
        <begin position="476"/>
        <end position="485"/>
    </location>
</feature>
<evidence type="ECO:0000259" key="5">
    <source>
        <dbReference type="Pfam" id="PF22066"/>
    </source>
</evidence>
<evidence type="ECO:0000259" key="2">
    <source>
        <dbReference type="Pfam" id="PF22060"/>
    </source>
</evidence>
<organism evidence="9 10">
    <name type="scientific">Dimorphilus gyrociliatus</name>
    <dbReference type="NCBI Taxonomy" id="2664684"/>
    <lineage>
        <taxon>Eukaryota</taxon>
        <taxon>Metazoa</taxon>
        <taxon>Spiralia</taxon>
        <taxon>Lophotrochozoa</taxon>
        <taxon>Annelida</taxon>
        <taxon>Polychaeta</taxon>
        <taxon>Polychaeta incertae sedis</taxon>
        <taxon>Dinophilidae</taxon>
        <taxon>Dimorphilus</taxon>
    </lineage>
</organism>
<feature type="domain" description="Cep192-like" evidence="8">
    <location>
        <begin position="1252"/>
        <end position="1348"/>
    </location>
</feature>
<evidence type="ECO:0000259" key="3">
    <source>
        <dbReference type="Pfam" id="PF22064"/>
    </source>
</evidence>
<evidence type="ECO:0000259" key="6">
    <source>
        <dbReference type="Pfam" id="PF22067"/>
    </source>
</evidence>
<feature type="region of interest" description="Disordered" evidence="1">
    <location>
        <begin position="435"/>
        <end position="457"/>
    </location>
</feature>
<dbReference type="Pfam" id="PF22067">
    <property type="entry name" value="Cep192_D3"/>
    <property type="match status" value="1"/>
</dbReference>
<evidence type="ECO:0000259" key="8">
    <source>
        <dbReference type="Pfam" id="PF22076"/>
    </source>
</evidence>
<feature type="region of interest" description="Disordered" evidence="1">
    <location>
        <begin position="333"/>
        <end position="356"/>
    </location>
</feature>
<dbReference type="Pfam" id="PF22076">
    <property type="entry name" value="Cep192_D6"/>
    <property type="match status" value="1"/>
</dbReference>
<comment type="caution">
    <text evidence="9">The sequence shown here is derived from an EMBL/GenBank/DDBJ whole genome shotgun (WGS) entry which is preliminary data.</text>
</comment>
<feature type="domain" description="Cep192-like" evidence="2">
    <location>
        <begin position="570"/>
        <end position="682"/>
    </location>
</feature>
<dbReference type="GO" id="GO:0090307">
    <property type="term" value="P:mitotic spindle assembly"/>
    <property type="evidence" value="ECO:0007669"/>
    <property type="project" value="TreeGrafter"/>
</dbReference>
<dbReference type="GO" id="GO:0019901">
    <property type="term" value="F:protein kinase binding"/>
    <property type="evidence" value="ECO:0007669"/>
    <property type="project" value="TreeGrafter"/>
</dbReference>
<dbReference type="InterPro" id="IPR054087">
    <property type="entry name" value="Cep192-like_D7"/>
</dbReference>
<dbReference type="Pfam" id="PF22066">
    <property type="entry name" value="Cep192_D8"/>
    <property type="match status" value="1"/>
</dbReference>
<dbReference type="PANTHER" id="PTHR16029:SF11">
    <property type="entry name" value="CENTROSOMAL PROTEIN OF 192 KDA"/>
    <property type="match status" value="1"/>
</dbReference>
<protein>
    <submittedName>
        <fullName evidence="9">DgyrCDS2357</fullName>
    </submittedName>
</protein>
<reference evidence="9 10" key="1">
    <citation type="submission" date="2020-08" db="EMBL/GenBank/DDBJ databases">
        <authorList>
            <person name="Hejnol A."/>
        </authorList>
    </citation>
    <scope>NUCLEOTIDE SEQUENCE [LARGE SCALE GENOMIC DNA]</scope>
</reference>
<feature type="region of interest" description="Disordered" evidence="1">
    <location>
        <begin position="474"/>
        <end position="494"/>
    </location>
</feature>
<dbReference type="Pfam" id="PF22064">
    <property type="entry name" value="Cep192_D2"/>
    <property type="match status" value="1"/>
</dbReference>
<feature type="compositionally biased region" description="Polar residues" evidence="1">
    <location>
        <begin position="13"/>
        <end position="29"/>
    </location>
</feature>
<dbReference type="GO" id="GO:0000242">
    <property type="term" value="C:pericentriolar material"/>
    <property type="evidence" value="ECO:0007669"/>
    <property type="project" value="TreeGrafter"/>
</dbReference>
<dbReference type="Pfam" id="PF22074">
    <property type="entry name" value="Cep192_D5"/>
    <property type="match status" value="1"/>
</dbReference>
<feature type="domain" description="Cep192-like" evidence="5">
    <location>
        <begin position="1517"/>
        <end position="1603"/>
    </location>
</feature>
<feature type="compositionally biased region" description="Basic and acidic residues" evidence="1">
    <location>
        <begin position="335"/>
        <end position="350"/>
    </location>
</feature>
<dbReference type="InterPro" id="IPR054089">
    <property type="entry name" value="Cep192-like_D3"/>
</dbReference>
<dbReference type="Gene3D" id="2.60.40.10">
    <property type="entry name" value="Immunoglobulins"/>
    <property type="match status" value="3"/>
</dbReference>
<proteinExistence type="predicted"/>
<dbReference type="OrthoDB" id="6152085at2759"/>
<dbReference type="InterPro" id="IPR054085">
    <property type="entry name" value="Cep192-like_D1"/>
</dbReference>
<dbReference type="InterPro" id="IPR054086">
    <property type="entry name" value="Cep192-like_D2"/>
</dbReference>
<sequence>MAEASGDDFIGNADTSSFSTLDNTDATASNEPSLIEGKIKLPKIDWKLIMEENSENDMDLKSIFEKQSKDETIDESKTGMAAMYLQPTYHKADQSSMFEGGLDSMMFEKTNVSLKPVQPDLIDLRSDDDRGFFDENGENMSQQSDEKFCSGENYEAIFDADEEQVKQDHPVLERQFLESEEQDDSCEVSKFLGGSTHTAASWEEWYTSSDKIDGQKAFQAAVFSKSEPLGSLTANDLIRRPSWGKEIVSPPVHRQATPLIDQPTSYKESNEGDDKENCIKALDYEDEVDPFKRPLTPTPLDNHMNNSDVFNDSKWSEHRLSCNSEKVCRLSTESLESKPSDDCTRKDSGDSKITSTTSVWSNQTNEPHLSLENPVTSQNLTDEVIDQEDDIQKLIEILIKSKKASVERSEKKKIPHSTVEAIKKEIELALEKEEDRHWASPRPSAIGLRGSMKERDKRQEQDLIEHSLHMRRNSGEKQMTSTPNTMKVPPTPSGFINANDSYRRYHDETESSKLTVGALAPDTKLSIGLLPPEDSYYTPSPDTPFAPQWQSTPAVLSTPPNTSGPVFIDVIPKELIFDSNVCVGMSISSLISITNPTSRWLSVSLFASKITLDSKTLSDSEVPFLFKSSDTIEPGCTRDVRILFVPKIAGLYVGEIRIEVVPAAKRNTTSGFATYVYISAEAELPVIEVAPSAELNFGNLCWDVCENKFLTLRNYSKCDLPVKLTIENSKHFYFAPSNVNRPTTDSYVIPKADNSRPDANVLHIFVFCTCSLVDALNQNPLQLNAILSLDLDTPGSSLNLGRISLKALVGSPILHTNTRSLRFIVFEGKREKESISRQKFRVKNSGTIPIEVNTMSENNCFRVEPNDFRLNPKDECEITVKFSCIGNEEENSEIKSAIVLRRKPGDKDFEIDAMAIVKPIPTIEANKNSLMFGRITKGELKRRELILKTTSQKKVDIRLSVKHQSGSGFKVESTDELVLSPNKGEEISLSCSNQSGKLENIFIEGGLSVKESWHTNCFLPLYAYSGSAELVAPGTRFRPDNGFGMIQIETIRPDGKGTCYLTLKNAGNMCSFNKILAFRDTDCQEKFEHIELENYEFCLLPNQVKEIQIKLKVDEMFVVDKQSVCGVLCVFYGEEFARRMLKKTYGSGSHIKGDDILADTNFTGNFRNEDSCTAEKSLPSRIRIDSKTFIQDLKRIKFLITFDLNDTQRFQPLQASHDVTALEEARMLSATIRRDSSKDTELPPAYWETDEPSWQLEPKSISISSNKISDLGCSTVKLINSSSHTLRFDANWPAHTINIYPGKGHISPKSSVALRASVVEDADITTFPWTGSVFVVCNKETKKFDVEIVEGSQTTPTQHRHDSRKAAPTNVASNSSLLVFQPMVDFGRAKSGRLEELEFELQNTTTDIVEWSLSPFAPPYSKASNSRDYFRVTYVVFQFSKVAGIAQGNSTCKITVQFRPLDSGLFTQTWEVKCKNRWKTSVSRVTLKGESFELLSATAPARSVPPSSQSTDSTTVIQGVSIGPNSVDFCTSIGKSETKKLAIKNRCKKSVKMTFDKPSEPFSLKCSNVTIRNGHFLSLPVTFSPPVAGEYTARMVCYCEKGSATLYLNGICK</sequence>
<evidence type="ECO:0000259" key="4">
    <source>
        <dbReference type="Pfam" id="PF22065"/>
    </source>
</evidence>
<dbReference type="Pfam" id="PF22065">
    <property type="entry name" value="Cep192_D7"/>
    <property type="match status" value="1"/>
</dbReference>
<feature type="region of interest" description="Disordered" evidence="1">
    <location>
        <begin position="1"/>
        <end position="29"/>
    </location>
</feature>
<gene>
    <name evidence="9" type="ORF">DGYR_LOCUS2203</name>
</gene>
<evidence type="ECO:0000313" key="10">
    <source>
        <dbReference type="Proteomes" id="UP000549394"/>
    </source>
</evidence>
<dbReference type="EMBL" id="CAJFCJ010000003">
    <property type="protein sequence ID" value="CAD5113168.1"/>
    <property type="molecule type" value="Genomic_DNA"/>
</dbReference>
<dbReference type="Pfam" id="PF22060">
    <property type="entry name" value="Cep192_D1"/>
    <property type="match status" value="1"/>
</dbReference>
<dbReference type="InterPro" id="IPR054088">
    <property type="entry name" value="Cep192-like_D8"/>
</dbReference>
<dbReference type="InterPro" id="IPR054092">
    <property type="entry name" value="Cep192-like_D6"/>
</dbReference>
<evidence type="ECO:0000256" key="1">
    <source>
        <dbReference type="SAM" id="MobiDB-lite"/>
    </source>
</evidence>
<feature type="region of interest" description="Disordered" evidence="1">
    <location>
        <begin position="253"/>
        <end position="274"/>
    </location>
</feature>
<dbReference type="GO" id="GO:0090222">
    <property type="term" value="P:centrosome-templated microtubule nucleation"/>
    <property type="evidence" value="ECO:0007669"/>
    <property type="project" value="InterPro"/>
</dbReference>
<dbReference type="InterPro" id="IPR013783">
    <property type="entry name" value="Ig-like_fold"/>
</dbReference>
<evidence type="ECO:0000259" key="7">
    <source>
        <dbReference type="Pfam" id="PF22074"/>
    </source>
</evidence>
<feature type="domain" description="Cep192-like" evidence="6">
    <location>
        <begin position="834"/>
        <end position="891"/>
    </location>
</feature>
<keyword evidence="10" id="KW-1185">Reference proteome</keyword>
<dbReference type="InterPro" id="IPR054091">
    <property type="entry name" value="Cep192-like_D5"/>
</dbReference>
<dbReference type="Proteomes" id="UP000549394">
    <property type="component" value="Unassembled WGS sequence"/>
</dbReference>
<dbReference type="GO" id="GO:0071539">
    <property type="term" value="P:protein localization to centrosome"/>
    <property type="evidence" value="ECO:0007669"/>
    <property type="project" value="InterPro"/>
</dbReference>
<feature type="region of interest" description="Disordered" evidence="1">
    <location>
        <begin position="1350"/>
        <end position="1369"/>
    </location>
</feature>
<evidence type="ECO:0000313" key="9">
    <source>
        <dbReference type="EMBL" id="CAD5113168.1"/>
    </source>
</evidence>
<dbReference type="GO" id="GO:0005814">
    <property type="term" value="C:centriole"/>
    <property type="evidence" value="ECO:0007669"/>
    <property type="project" value="TreeGrafter"/>
</dbReference>
<accession>A0A7I8VA16</accession>
<feature type="domain" description="Cep192-like" evidence="3">
    <location>
        <begin position="685"/>
        <end position="811"/>
    </location>
</feature>
<dbReference type="GO" id="GO:0005737">
    <property type="term" value="C:cytoplasm"/>
    <property type="evidence" value="ECO:0007669"/>
    <property type="project" value="TreeGrafter"/>
</dbReference>
<dbReference type="PANTHER" id="PTHR16029">
    <property type="entry name" value="CENTROSOMAL PROTEIN OF 192 KDA"/>
    <property type="match status" value="1"/>
</dbReference>
<feature type="domain" description="Cep192-like" evidence="4">
    <location>
        <begin position="1383"/>
        <end position="1482"/>
    </location>
</feature>